<dbReference type="GO" id="GO:0016784">
    <property type="term" value="F:3-mercaptopyruvate sulfurtransferase activity"/>
    <property type="evidence" value="ECO:0007669"/>
    <property type="project" value="UniProtKB-EC"/>
</dbReference>
<dbReference type="Gene3D" id="3.40.250.10">
    <property type="entry name" value="Rhodanese-like domain"/>
    <property type="match status" value="2"/>
</dbReference>
<evidence type="ECO:0000256" key="6">
    <source>
        <dbReference type="ARBA" id="ARBA00066832"/>
    </source>
</evidence>
<dbReference type="FunFam" id="3.40.250.10:FF:000015">
    <property type="entry name" value="Sulfurtransferase"/>
    <property type="match status" value="1"/>
</dbReference>
<evidence type="ECO:0000256" key="2">
    <source>
        <dbReference type="ARBA" id="ARBA00022490"/>
    </source>
</evidence>
<dbReference type="PROSITE" id="PS50206">
    <property type="entry name" value="RHODANESE_3"/>
    <property type="match status" value="2"/>
</dbReference>
<dbReference type="EMBL" id="JAWXYB010000018">
    <property type="protein sequence ID" value="MDX5931305.1"/>
    <property type="molecule type" value="Genomic_DNA"/>
</dbReference>
<dbReference type="EC" id="2.8.1.2" evidence="6"/>
<reference evidence="10 11" key="1">
    <citation type="submission" date="2023-11" db="EMBL/GenBank/DDBJ databases">
        <title>MicrobeMod: A computational toolkit for identifying prokaryotic methylation and restriction-modification with nanopore sequencing.</title>
        <authorList>
            <person name="Crits-Christoph A."/>
            <person name="Kang S.C."/>
            <person name="Lee H."/>
            <person name="Ostrov N."/>
        </authorList>
    </citation>
    <scope>NUCLEOTIDE SEQUENCE [LARGE SCALE GENOMIC DNA]</scope>
    <source>
        <strain evidence="10 11">DSMZ 700</strain>
    </source>
</reference>
<proteinExistence type="predicted"/>
<comment type="catalytic activity">
    <reaction evidence="5">
        <text>2-oxo-3-sulfanylpropanoate + [thioredoxin]-dithiol = [thioredoxin]-disulfide + hydrogen sulfide + pyruvate + H(+)</text>
        <dbReference type="Rhea" id="RHEA:21740"/>
        <dbReference type="Rhea" id="RHEA-COMP:10698"/>
        <dbReference type="Rhea" id="RHEA-COMP:10700"/>
        <dbReference type="ChEBI" id="CHEBI:15361"/>
        <dbReference type="ChEBI" id="CHEBI:15378"/>
        <dbReference type="ChEBI" id="CHEBI:29919"/>
        <dbReference type="ChEBI" id="CHEBI:29950"/>
        <dbReference type="ChEBI" id="CHEBI:50058"/>
        <dbReference type="ChEBI" id="CHEBI:57678"/>
        <dbReference type="EC" id="2.8.1.2"/>
    </reaction>
    <physiologicalReaction direction="left-to-right" evidence="5">
        <dbReference type="Rhea" id="RHEA:21741"/>
    </physiologicalReaction>
</comment>
<dbReference type="GO" id="GO:0004792">
    <property type="term" value="F:thiosulfate-cyanide sulfurtransferase activity"/>
    <property type="evidence" value="ECO:0007669"/>
    <property type="project" value="InterPro"/>
</dbReference>
<evidence type="ECO:0000313" key="11">
    <source>
        <dbReference type="Proteomes" id="UP001279553"/>
    </source>
</evidence>
<keyword evidence="3 10" id="KW-0808">Transferase</keyword>
<accession>A0AAW9DRG8</accession>
<dbReference type="SUPFAM" id="SSF52821">
    <property type="entry name" value="Rhodanese/Cell cycle control phosphatase"/>
    <property type="match status" value="2"/>
</dbReference>
<evidence type="ECO:0000256" key="4">
    <source>
        <dbReference type="ARBA" id="ARBA00022737"/>
    </source>
</evidence>
<dbReference type="InterPro" id="IPR036873">
    <property type="entry name" value="Rhodanese-like_dom_sf"/>
</dbReference>
<evidence type="ECO:0000256" key="8">
    <source>
        <dbReference type="ARBA" id="ARBA00078354"/>
    </source>
</evidence>
<keyword evidence="2" id="KW-0963">Cytoplasm</keyword>
<dbReference type="RefSeq" id="WP_319614227.1">
    <property type="nucleotide sequence ID" value="NZ_JAWXYB010000018.1"/>
</dbReference>
<dbReference type="GO" id="GO:0005737">
    <property type="term" value="C:cytoplasm"/>
    <property type="evidence" value="ECO:0007669"/>
    <property type="project" value="UniProtKB-SubCell"/>
</dbReference>
<dbReference type="CDD" id="cd01449">
    <property type="entry name" value="TST_Repeat_2"/>
    <property type="match status" value="1"/>
</dbReference>
<dbReference type="Pfam" id="PF00581">
    <property type="entry name" value="Rhodanese"/>
    <property type="match status" value="2"/>
</dbReference>
<dbReference type="Proteomes" id="UP001279553">
    <property type="component" value="Unassembled WGS sequence"/>
</dbReference>
<organism evidence="10 11">
    <name type="scientific">Acidiphilium acidophilum</name>
    <name type="common">Thiobacillus acidophilus</name>
    <dbReference type="NCBI Taxonomy" id="76588"/>
    <lineage>
        <taxon>Bacteria</taxon>
        <taxon>Pseudomonadati</taxon>
        <taxon>Pseudomonadota</taxon>
        <taxon>Alphaproteobacteria</taxon>
        <taxon>Acetobacterales</taxon>
        <taxon>Acidocellaceae</taxon>
        <taxon>Acidiphilium</taxon>
    </lineage>
</organism>
<name>A0AAW9DRG8_ACIAO</name>
<sequence>MHTLISSDALAAHLADPGLIIFDASFYLPHENRDPLALFHQKHIPGALFFDIDDVSDHQSSIPHMAPDPVTFERMIGDFGVSNSSTIVAYDQRGLFSAARVWWLFRLFGHDRVQVLDGGLPKWLAEHRPIESGHAPAKREAHFTARLNPAFVRSIAQVKENLDTQSEIVIDARSADRFSGAAPEPRPGVRSGHVPGARSLPFGELLNPDGTLKSSDALRTIFNAIGINETVAPVTMCGSGVTGTVVSLALVHAGLPPGALYDGSWAEWGGSPDTQVEKSV</sequence>
<evidence type="ECO:0000256" key="1">
    <source>
        <dbReference type="ARBA" id="ARBA00004496"/>
    </source>
</evidence>
<dbReference type="NCBIfam" id="NF008557">
    <property type="entry name" value="PRK11493.1"/>
    <property type="match status" value="1"/>
</dbReference>
<evidence type="ECO:0000256" key="3">
    <source>
        <dbReference type="ARBA" id="ARBA00022679"/>
    </source>
</evidence>
<feature type="domain" description="Rhodanese" evidence="9">
    <location>
        <begin position="163"/>
        <end position="277"/>
    </location>
</feature>
<feature type="domain" description="Rhodanese" evidence="9">
    <location>
        <begin position="15"/>
        <end position="132"/>
    </location>
</feature>
<dbReference type="InterPro" id="IPR001763">
    <property type="entry name" value="Rhodanese-like_dom"/>
</dbReference>
<dbReference type="InterPro" id="IPR045078">
    <property type="entry name" value="TST/MPST-like"/>
</dbReference>
<evidence type="ECO:0000256" key="7">
    <source>
        <dbReference type="ARBA" id="ARBA00070833"/>
    </source>
</evidence>
<dbReference type="InterPro" id="IPR001307">
    <property type="entry name" value="Thiosulphate_STrfase_CS"/>
</dbReference>
<comment type="caution">
    <text evidence="10">The sequence shown here is derived from an EMBL/GenBank/DDBJ whole genome shotgun (WGS) entry which is preliminary data.</text>
</comment>
<dbReference type="PANTHER" id="PTHR11364">
    <property type="entry name" value="THIOSULFATE SULFERTANSFERASE"/>
    <property type="match status" value="1"/>
</dbReference>
<dbReference type="AlphaFoldDB" id="A0AAW9DRG8"/>
<dbReference type="SMART" id="SM00450">
    <property type="entry name" value="RHOD"/>
    <property type="match status" value="2"/>
</dbReference>
<dbReference type="CDD" id="cd01448">
    <property type="entry name" value="TST_Repeat_1"/>
    <property type="match status" value="1"/>
</dbReference>
<gene>
    <name evidence="10" type="primary">sseA</name>
    <name evidence="10" type="ORF">SIL87_11055</name>
</gene>
<protein>
    <recommendedName>
        <fullName evidence="7">3-mercaptopyruvate sulfurtransferase</fullName>
        <ecNumber evidence="6">2.8.1.2</ecNumber>
    </recommendedName>
    <alternativeName>
        <fullName evidence="8">Rhodanese-like protein</fullName>
    </alternativeName>
</protein>
<keyword evidence="11" id="KW-1185">Reference proteome</keyword>
<evidence type="ECO:0000313" key="10">
    <source>
        <dbReference type="EMBL" id="MDX5931305.1"/>
    </source>
</evidence>
<evidence type="ECO:0000256" key="5">
    <source>
        <dbReference type="ARBA" id="ARBA00051793"/>
    </source>
</evidence>
<dbReference type="PROSITE" id="PS00380">
    <property type="entry name" value="RHODANESE_1"/>
    <property type="match status" value="1"/>
</dbReference>
<evidence type="ECO:0000259" key="9">
    <source>
        <dbReference type="PROSITE" id="PS50206"/>
    </source>
</evidence>
<keyword evidence="4" id="KW-0677">Repeat</keyword>
<comment type="subcellular location">
    <subcellularLocation>
        <location evidence="1">Cytoplasm</location>
    </subcellularLocation>
</comment>
<dbReference type="PANTHER" id="PTHR11364:SF27">
    <property type="entry name" value="SULFURTRANSFERASE"/>
    <property type="match status" value="1"/>
</dbReference>
<dbReference type="FunFam" id="3.40.250.10:FF:000001">
    <property type="entry name" value="Sulfurtransferase"/>
    <property type="match status" value="1"/>
</dbReference>